<proteinExistence type="predicted"/>
<dbReference type="GO" id="GO:0016810">
    <property type="term" value="F:hydrolase activity, acting on carbon-nitrogen (but not peptide) bonds"/>
    <property type="evidence" value="ECO:0007669"/>
    <property type="project" value="InterPro"/>
</dbReference>
<dbReference type="Gene3D" id="2.30.40.10">
    <property type="entry name" value="Urease, subunit C, domain 1"/>
    <property type="match status" value="2"/>
</dbReference>
<accession>E6QIX6</accession>
<evidence type="ECO:0000259" key="1">
    <source>
        <dbReference type="Pfam" id="PF01979"/>
    </source>
</evidence>
<organism evidence="2">
    <name type="scientific">mine drainage metagenome</name>
    <dbReference type="NCBI Taxonomy" id="410659"/>
    <lineage>
        <taxon>unclassified sequences</taxon>
        <taxon>metagenomes</taxon>
        <taxon>ecological metagenomes</taxon>
    </lineage>
</organism>
<dbReference type="InterPro" id="IPR006680">
    <property type="entry name" value="Amidohydro-rel"/>
</dbReference>
<dbReference type="SUPFAM" id="SSF51338">
    <property type="entry name" value="Composite domain of metallo-dependent hydrolases"/>
    <property type="match status" value="1"/>
</dbReference>
<reference evidence="2" key="1">
    <citation type="submission" date="2009-10" db="EMBL/GenBank/DDBJ databases">
        <title>Diversity of trophic interactions inside an arsenic-rich microbial ecosystem.</title>
        <authorList>
            <person name="Bertin P.N."/>
            <person name="Heinrich-Salmeron A."/>
            <person name="Pelletier E."/>
            <person name="Goulhen-Chollet F."/>
            <person name="Arsene-Ploetze F."/>
            <person name="Gallien S."/>
            <person name="Calteau A."/>
            <person name="Vallenet D."/>
            <person name="Casiot C."/>
            <person name="Chane-Woon-Ming B."/>
            <person name="Giloteaux L."/>
            <person name="Barakat M."/>
            <person name="Bonnefoy V."/>
            <person name="Bruneel O."/>
            <person name="Chandler M."/>
            <person name="Cleiss J."/>
            <person name="Duran R."/>
            <person name="Elbaz-Poulichet F."/>
            <person name="Fonknechten N."/>
            <person name="Lauga B."/>
            <person name="Mornico D."/>
            <person name="Ortet P."/>
            <person name="Schaeffer C."/>
            <person name="Siguier P."/>
            <person name="Alexander Thil Smith A."/>
            <person name="Van Dorsselaer A."/>
            <person name="Weissenbach J."/>
            <person name="Medigue C."/>
            <person name="Le Paslier D."/>
        </authorList>
    </citation>
    <scope>NUCLEOTIDE SEQUENCE</scope>
</reference>
<name>E6QIX6_9ZZZZ</name>
<dbReference type="PANTHER" id="PTHR43135">
    <property type="entry name" value="ALPHA-D-RIBOSE 1-METHYLPHOSPHONATE 5-TRIPHOSPHATE DIPHOSPHATASE"/>
    <property type="match status" value="1"/>
</dbReference>
<feature type="domain" description="Amidohydrolase-related" evidence="1">
    <location>
        <begin position="435"/>
        <end position="487"/>
    </location>
</feature>
<dbReference type="InterPro" id="IPR011059">
    <property type="entry name" value="Metal-dep_hydrolase_composite"/>
</dbReference>
<comment type="caution">
    <text evidence="2">The sequence shown here is derived from an EMBL/GenBank/DDBJ whole genome shotgun (WGS) entry which is preliminary data.</text>
</comment>
<evidence type="ECO:0000313" key="2">
    <source>
        <dbReference type="EMBL" id="CBI07192.1"/>
    </source>
</evidence>
<dbReference type="PANTHER" id="PTHR43135:SF3">
    <property type="entry name" value="ALPHA-D-RIBOSE 1-METHYLPHOSPHONATE 5-TRIPHOSPHATE DIPHOSPHATASE"/>
    <property type="match status" value="1"/>
</dbReference>
<dbReference type="Pfam" id="PF01979">
    <property type="entry name" value="Amidohydro_1"/>
    <property type="match status" value="1"/>
</dbReference>
<sequence>MSVVQLARKCNCPKRWLPGVAIQMGQPLIALLLLSVCIAASAQLPQFGHNQLLPTPTLVLAGGTIIDVTDWGHSANDLHDAVVYIRDGRILAVGPRAALPIPKGATVIDCAGKYLIPGLVDGYASMSGQDQALANLYMGVTTVVTRSGGIYGAADTHASPSPRLYLVDSIGSTDNNSLLIQQPAWSHILKVNGNRPAELNPEDTARQLAETARMGTRVLLLGNDLTAANSQWIIEHAHAIGLATYGEFVATPVRVGVQAGVDALLHMGRYEIGVIPDELQQPLVEDPYGSAARTAYGYAERLPPTDPHLRDYARFLAGHRTALMPTFSRYFLSLPDHRNLWQEPAARVLNPHLADGVTDRQTGELIYPLFSWEHLFTFGTQRWLEEGAHKKANQQADRLWAINQIIFESYPHYLAASGAPTMGALPGISLHVELEMLVRLGLSPREALAAATNNYAEQMHWNELGQIAPGRRADILLLDADPTASIWNLRQFHSLLLDGNLIDRQSLLKK</sequence>
<dbReference type="AlphaFoldDB" id="E6QIX6"/>
<dbReference type="EMBL" id="CABQ01000076">
    <property type="protein sequence ID" value="CBI07192.1"/>
    <property type="molecule type" value="Genomic_DNA"/>
</dbReference>
<dbReference type="InterPro" id="IPR032466">
    <property type="entry name" value="Metal_Hydrolase"/>
</dbReference>
<dbReference type="InterPro" id="IPR051781">
    <property type="entry name" value="Metallo-dep_Hydrolase"/>
</dbReference>
<dbReference type="SUPFAM" id="SSF51556">
    <property type="entry name" value="Metallo-dependent hydrolases"/>
    <property type="match status" value="1"/>
</dbReference>
<protein>
    <recommendedName>
        <fullName evidence="1">Amidohydrolase-related domain-containing protein</fullName>
    </recommendedName>
</protein>
<gene>
    <name evidence="2" type="ORF">CARN6_0516</name>
</gene>